<gene>
    <name evidence="1" type="ORF">GMARGA_LOCUS18429</name>
</gene>
<protein>
    <submittedName>
        <fullName evidence="1">18352_t:CDS:1</fullName>
    </submittedName>
</protein>
<dbReference type="Proteomes" id="UP000789901">
    <property type="component" value="Unassembled WGS sequence"/>
</dbReference>
<organism evidence="1 2">
    <name type="scientific">Gigaspora margarita</name>
    <dbReference type="NCBI Taxonomy" id="4874"/>
    <lineage>
        <taxon>Eukaryota</taxon>
        <taxon>Fungi</taxon>
        <taxon>Fungi incertae sedis</taxon>
        <taxon>Mucoromycota</taxon>
        <taxon>Glomeromycotina</taxon>
        <taxon>Glomeromycetes</taxon>
        <taxon>Diversisporales</taxon>
        <taxon>Gigasporaceae</taxon>
        <taxon>Gigaspora</taxon>
    </lineage>
</organism>
<dbReference type="EMBL" id="CAJVQB010014711">
    <property type="protein sequence ID" value="CAG8770150.1"/>
    <property type="molecule type" value="Genomic_DNA"/>
</dbReference>
<accession>A0ABN7VGF0</accession>
<evidence type="ECO:0000313" key="1">
    <source>
        <dbReference type="EMBL" id="CAG8770150.1"/>
    </source>
</evidence>
<reference evidence="1 2" key="1">
    <citation type="submission" date="2021-06" db="EMBL/GenBank/DDBJ databases">
        <authorList>
            <person name="Kallberg Y."/>
            <person name="Tangrot J."/>
            <person name="Rosling A."/>
        </authorList>
    </citation>
    <scope>NUCLEOTIDE SEQUENCE [LARGE SCALE GENOMIC DNA]</scope>
    <source>
        <strain evidence="1 2">120-4 pot B 10/14</strain>
    </source>
</reference>
<proteinExistence type="predicted"/>
<name>A0ABN7VGF0_GIGMA</name>
<keyword evidence="2" id="KW-1185">Reference proteome</keyword>
<comment type="caution">
    <text evidence="1">The sequence shown here is derived from an EMBL/GenBank/DDBJ whole genome shotgun (WGS) entry which is preliminary data.</text>
</comment>
<sequence length="130" mass="15023">MNNVKNRENIYSLLLQEKGSSTKESWDNMVSQYEKSRLKKEKVETISDYKKAVVHTQSSHKDDNLSLKDMQSKTLLQISSNLNQSLPLDIIQITRSIYELTIDNPFSKQNTEKNTSIKSEDVVIETIENK</sequence>
<feature type="non-terminal residue" evidence="1">
    <location>
        <position position="130"/>
    </location>
</feature>
<evidence type="ECO:0000313" key="2">
    <source>
        <dbReference type="Proteomes" id="UP000789901"/>
    </source>
</evidence>